<keyword evidence="6" id="KW-0067">ATP-binding</keyword>
<evidence type="ECO:0000256" key="4">
    <source>
        <dbReference type="ARBA" id="ARBA00022741"/>
    </source>
</evidence>
<feature type="compositionally biased region" description="Low complexity" evidence="7">
    <location>
        <begin position="480"/>
        <end position="503"/>
    </location>
</feature>
<dbReference type="InterPro" id="IPR011009">
    <property type="entry name" value="Kinase-like_dom_sf"/>
</dbReference>
<dbReference type="InterPro" id="IPR057929">
    <property type="entry name" value="RamC_N"/>
</dbReference>
<dbReference type="PANTHER" id="PTHR43289:SF6">
    <property type="entry name" value="SERINE_THREONINE-PROTEIN KINASE NEKL-3"/>
    <property type="match status" value="1"/>
</dbReference>
<keyword evidence="10" id="KW-1185">Reference proteome</keyword>
<dbReference type="SUPFAM" id="SSF56112">
    <property type="entry name" value="Protein kinase-like (PK-like)"/>
    <property type="match status" value="1"/>
</dbReference>
<dbReference type="Pfam" id="PF25816">
    <property type="entry name" value="RamC_N"/>
    <property type="match status" value="1"/>
</dbReference>
<dbReference type="SUPFAM" id="SSF158745">
    <property type="entry name" value="LanC-like"/>
    <property type="match status" value="1"/>
</dbReference>
<keyword evidence="2" id="KW-0723">Serine/threonine-protein kinase</keyword>
<dbReference type="NCBIfam" id="NF038151">
    <property type="entry name" value="lanthi_synth_III"/>
    <property type="match status" value="1"/>
</dbReference>
<dbReference type="Pfam" id="PF00069">
    <property type="entry name" value="Pkinase"/>
    <property type="match status" value="1"/>
</dbReference>
<dbReference type="RefSeq" id="WP_344481917.1">
    <property type="nucleotide sequence ID" value="NZ_BAAASB010000016.1"/>
</dbReference>
<evidence type="ECO:0000256" key="7">
    <source>
        <dbReference type="SAM" id="MobiDB-lite"/>
    </source>
</evidence>
<keyword evidence="4" id="KW-0547">Nucleotide-binding</keyword>
<dbReference type="InterPro" id="IPR000719">
    <property type="entry name" value="Prot_kinase_dom"/>
</dbReference>
<organism evidence="9 10">
    <name type="scientific">Streptomyces amakusaensis</name>
    <dbReference type="NCBI Taxonomy" id="67271"/>
    <lineage>
        <taxon>Bacteria</taxon>
        <taxon>Bacillati</taxon>
        <taxon>Actinomycetota</taxon>
        <taxon>Actinomycetes</taxon>
        <taxon>Kitasatosporales</taxon>
        <taxon>Streptomycetaceae</taxon>
        <taxon>Streptomyces</taxon>
    </lineage>
</organism>
<dbReference type="InterPro" id="IPR007822">
    <property type="entry name" value="LANC-like"/>
</dbReference>
<comment type="caution">
    <text evidence="9">The sequence shown here is derived from an EMBL/GenBank/DDBJ whole genome shotgun (WGS) entry which is preliminary data.</text>
</comment>
<dbReference type="Gene3D" id="1.50.10.20">
    <property type="match status" value="2"/>
</dbReference>
<feature type="domain" description="Protein kinase" evidence="8">
    <location>
        <begin position="230"/>
        <end position="477"/>
    </location>
</feature>
<dbReference type="CDD" id="cd04791">
    <property type="entry name" value="LanC_SerThrkinase"/>
    <property type="match status" value="1"/>
</dbReference>
<dbReference type="SMART" id="SM01260">
    <property type="entry name" value="LANC_like"/>
    <property type="match status" value="1"/>
</dbReference>
<dbReference type="SMART" id="SM00220">
    <property type="entry name" value="S_TKc"/>
    <property type="match status" value="1"/>
</dbReference>
<reference evidence="10" key="1">
    <citation type="journal article" date="2019" name="Int. J. Syst. Evol. Microbiol.">
        <title>The Global Catalogue of Microorganisms (GCM) 10K type strain sequencing project: providing services to taxonomists for standard genome sequencing and annotation.</title>
        <authorList>
            <consortium name="The Broad Institute Genomics Platform"/>
            <consortium name="The Broad Institute Genome Sequencing Center for Infectious Disease"/>
            <person name="Wu L."/>
            <person name="Ma J."/>
        </authorList>
    </citation>
    <scope>NUCLEOTIDE SEQUENCE [LARGE SCALE GENOMIC DNA]</scope>
    <source>
        <strain evidence="10">PCU 266</strain>
    </source>
</reference>
<dbReference type="Gene3D" id="1.10.510.10">
    <property type="entry name" value="Transferase(Phosphotransferase) domain 1"/>
    <property type="match status" value="1"/>
</dbReference>
<evidence type="ECO:0000256" key="1">
    <source>
        <dbReference type="ARBA" id="ARBA00012513"/>
    </source>
</evidence>
<evidence type="ECO:0000259" key="8">
    <source>
        <dbReference type="PROSITE" id="PS50011"/>
    </source>
</evidence>
<evidence type="ECO:0000313" key="10">
    <source>
        <dbReference type="Proteomes" id="UP001596160"/>
    </source>
</evidence>
<protein>
    <recommendedName>
        <fullName evidence="1">non-specific serine/threonine protein kinase</fullName>
        <ecNumber evidence="1">2.7.11.1</ecNumber>
    </recommendedName>
</protein>
<evidence type="ECO:0000256" key="3">
    <source>
        <dbReference type="ARBA" id="ARBA00022679"/>
    </source>
</evidence>
<keyword evidence="5" id="KW-0418">Kinase</keyword>
<feature type="region of interest" description="Disordered" evidence="7">
    <location>
        <begin position="867"/>
        <end position="886"/>
    </location>
</feature>
<name>A0ABW0AR81_9ACTN</name>
<sequence length="886" mass="94903">MNPEYAAYCQTDRDFYDAPHRDRGGVAAEESFYAAARTPAPEGWETSRRGDWLSLTPSGLTLPQQGWKIHIAAALDNAESILRRVLDHCLPRRIPLKFIPGPGLLLLRNAKYADRAGSGKFITVYPHSEEMFPELCAELTALLDGEHGPYILSDLRCGDGPVHVRYGAFAARYCPGPDGRLVPAIADPTGTLVPDPRGPSLSIPDWVTPPEILRPHLEARQAVGMDGMPYEIQGALHFSNGGGVYRARDTRTGRTVVLKEARPHAGLAADGADAVARLERERTALEKLAGLDCVPAVLDGFELGGHHFLVLEHVPGTTLNTVFARRFPLSSASPDAERLAEHAAWAAGTHARVERAVSAVHERGVVISDLHMSNVMVSEDESRITLLDFEAAFPAEENRRQVVANPAFVAPRDHRGTDIDRYALACLRLALLLPLTTLLAIDRGVAARLAREIARVFPVTEEELRPAVTEILREPVYEDAGPAPARTGARGVDRPAAAPSAAAPEPPEPGEWPLSRDSMARAITASLTPEREDRCFPGDIAQFASPAGGQSFAHGAAGVLYALHRTGAPPCPEAVEWLLDKVKEPASGTPVGFYDGLAGIAWTLDRLGHHEQAAETARLVARQPLEGLTPDLHGGHAGIALALDDLAGSATGAEATALRRAADRCTALAARALVSGPPSARTGLLHGATGLALLFVRRYERTGDPALLDLAATALRRDLARCKAGQDGALMVVDGKRLMPYLGGGSAGLAAVLDDYLAHRRDDAFEAARRQIEPGLRSAFYVQPGIFRGVAGLILHLVRTPLGDPGERRRAIDRHTGLLGRQATPYAGELAFPGEQLMRRSMDLATGTAGCLLALGSVHRPDRAALPFLSPRESPQTRPQPGAAHQ</sequence>
<proteinExistence type="predicted"/>
<evidence type="ECO:0000256" key="6">
    <source>
        <dbReference type="ARBA" id="ARBA00022840"/>
    </source>
</evidence>
<evidence type="ECO:0000256" key="2">
    <source>
        <dbReference type="ARBA" id="ARBA00022527"/>
    </source>
</evidence>
<dbReference type="PROSITE" id="PS50011">
    <property type="entry name" value="PROTEIN_KINASE_DOM"/>
    <property type="match status" value="1"/>
</dbReference>
<gene>
    <name evidence="9" type="primary">lanKC</name>
    <name evidence="9" type="ORF">ACFPRH_22530</name>
</gene>
<dbReference type="EC" id="2.7.11.1" evidence="1"/>
<accession>A0ABW0AR81</accession>
<dbReference type="InterPro" id="IPR053524">
    <property type="entry name" value="Aerial_hyphae_peptide-synth"/>
</dbReference>
<dbReference type="EMBL" id="JBHSKP010000015">
    <property type="protein sequence ID" value="MFC5154520.1"/>
    <property type="molecule type" value="Genomic_DNA"/>
</dbReference>
<dbReference type="InterPro" id="IPR058053">
    <property type="entry name" value="RamC_C"/>
</dbReference>
<dbReference type="Proteomes" id="UP001596160">
    <property type="component" value="Unassembled WGS sequence"/>
</dbReference>
<evidence type="ECO:0000256" key="5">
    <source>
        <dbReference type="ARBA" id="ARBA00022777"/>
    </source>
</evidence>
<keyword evidence="3" id="KW-0808">Transferase</keyword>
<evidence type="ECO:0000313" key="9">
    <source>
        <dbReference type="EMBL" id="MFC5154520.1"/>
    </source>
</evidence>
<dbReference type="PANTHER" id="PTHR43289">
    <property type="entry name" value="MITOGEN-ACTIVATED PROTEIN KINASE KINASE KINASE 20-RELATED"/>
    <property type="match status" value="1"/>
</dbReference>
<feature type="region of interest" description="Disordered" evidence="7">
    <location>
        <begin position="479"/>
        <end position="516"/>
    </location>
</feature>